<keyword evidence="2" id="KW-1185">Reference proteome</keyword>
<gene>
    <name evidence="1" type="ORF">RA11412_1736</name>
</gene>
<sequence length="69" mass="7628">MPQPITLTERRARLKTMLKSTGPINMEAYREAIRGATEEERASLARTVQPAKILGSEREAAQAPKPLPV</sequence>
<evidence type="ECO:0000313" key="2">
    <source>
        <dbReference type="Proteomes" id="UP000250241"/>
    </source>
</evidence>
<dbReference type="Proteomes" id="UP000250241">
    <property type="component" value="Chromosome"/>
</dbReference>
<dbReference type="KEGG" id="raj:RA11412_1736"/>
<evidence type="ECO:0000313" key="1">
    <source>
        <dbReference type="EMBL" id="BAV88035.1"/>
    </source>
</evidence>
<reference evidence="1 2" key="1">
    <citation type="submission" date="2016-10" db="EMBL/GenBank/DDBJ databases">
        <title>Genome sequence of Rothia aeria strain JCM11412.</title>
        <authorList>
            <person name="Nambu T."/>
        </authorList>
    </citation>
    <scope>NUCLEOTIDE SEQUENCE [LARGE SCALE GENOMIC DNA]</scope>
    <source>
        <strain evidence="1 2">JCM 11412</strain>
    </source>
</reference>
<accession>A0A2Z5QZV7</accession>
<organism evidence="1 2">
    <name type="scientific">Rothia aeria</name>
    <dbReference type="NCBI Taxonomy" id="172042"/>
    <lineage>
        <taxon>Bacteria</taxon>
        <taxon>Bacillati</taxon>
        <taxon>Actinomycetota</taxon>
        <taxon>Actinomycetes</taxon>
        <taxon>Micrococcales</taxon>
        <taxon>Micrococcaceae</taxon>
        <taxon>Rothia</taxon>
    </lineage>
</organism>
<protein>
    <submittedName>
        <fullName evidence="1">Uncharacterized protein</fullName>
    </submittedName>
</protein>
<dbReference type="AlphaFoldDB" id="A0A2Z5QZV7"/>
<name>A0A2Z5QZV7_9MICC</name>
<proteinExistence type="predicted"/>
<dbReference type="EMBL" id="AP017895">
    <property type="protein sequence ID" value="BAV88035.1"/>
    <property type="molecule type" value="Genomic_DNA"/>
</dbReference>